<organism evidence="1 2">
    <name type="scientific">Anaeromyces robustus</name>
    <dbReference type="NCBI Taxonomy" id="1754192"/>
    <lineage>
        <taxon>Eukaryota</taxon>
        <taxon>Fungi</taxon>
        <taxon>Fungi incertae sedis</taxon>
        <taxon>Chytridiomycota</taxon>
        <taxon>Chytridiomycota incertae sedis</taxon>
        <taxon>Neocallimastigomycetes</taxon>
        <taxon>Neocallimastigales</taxon>
        <taxon>Neocallimastigaceae</taxon>
        <taxon>Anaeromyces</taxon>
    </lineage>
</organism>
<reference evidence="1 2" key="2">
    <citation type="submission" date="2016-08" db="EMBL/GenBank/DDBJ databases">
        <title>Pervasive Adenine N6-methylation of Active Genes in Fungi.</title>
        <authorList>
            <consortium name="DOE Joint Genome Institute"/>
            <person name="Mondo S.J."/>
            <person name="Dannebaum R.O."/>
            <person name="Kuo R.C."/>
            <person name="Labutti K."/>
            <person name="Haridas S."/>
            <person name="Kuo A."/>
            <person name="Salamov A."/>
            <person name="Ahrendt S.R."/>
            <person name="Lipzen A."/>
            <person name="Sullivan W."/>
            <person name="Andreopoulos W.B."/>
            <person name="Clum A."/>
            <person name="Lindquist E."/>
            <person name="Daum C."/>
            <person name="Ramamoorthy G.K."/>
            <person name="Gryganskyi A."/>
            <person name="Culley D."/>
            <person name="Magnuson J.K."/>
            <person name="James T.Y."/>
            <person name="O'Malley M.A."/>
            <person name="Stajich J.E."/>
            <person name="Spatafora J.W."/>
            <person name="Visel A."/>
            <person name="Grigoriev I.V."/>
        </authorList>
    </citation>
    <scope>NUCLEOTIDE SEQUENCE [LARGE SCALE GENOMIC DNA]</scope>
    <source>
        <strain evidence="1 2">S4</strain>
    </source>
</reference>
<proteinExistence type="predicted"/>
<comment type="caution">
    <text evidence="1">The sequence shown here is derived from an EMBL/GenBank/DDBJ whole genome shotgun (WGS) entry which is preliminary data.</text>
</comment>
<dbReference type="AlphaFoldDB" id="A0A1Y1WY61"/>
<accession>A0A1Y1WY61</accession>
<keyword evidence="2" id="KW-1185">Reference proteome</keyword>
<evidence type="ECO:0000313" key="1">
    <source>
        <dbReference type="EMBL" id="ORX78315.1"/>
    </source>
</evidence>
<dbReference type="OrthoDB" id="31823at2759"/>
<evidence type="ECO:0000313" key="2">
    <source>
        <dbReference type="Proteomes" id="UP000193944"/>
    </source>
</evidence>
<protein>
    <submittedName>
        <fullName evidence="1">Uncharacterized protein</fullName>
    </submittedName>
</protein>
<sequence length="459" mass="50736">MERSKRRCGSLGKTYMQNGGDLKPSTRYYSFYYFVNNTNTDRTLTINGSDYLTSNGENIEYYYCHFDAVMITGTNEYYLDIGKYSSDDMVLFSEYLVPSSKLMQFREFIDTRYYELSIYPDDEKPKPYPTNIELQEKDLSITSNTTTTVLPDINMGFDGLSKVTVVTNVQPNLESKSLTVTSNGTQTISASSGYDGLSSVDLTTNVQPNLQANYVNSFRSNGLHSISPVYGYDGISYGIITVDVPTTANLQTKNMSITHNGSMTIVPDTGYNGISSLNLGVSVLPNLTNVSETYTANGTYTIKLETTQYDGIKTATVNVNVPQTGLNTTLNTFAMRNNSLSINTESNLNKYTSTVNINIPGNGGYIIVKPPIGAYTFYEIIYYVSVSSSDFQFQVQASPVAPVYVYSYNSEANYQLIIKNNSNESLFIVDNTNSPSGGTFKKSSVLISSNLFTIPLPTN</sequence>
<dbReference type="Proteomes" id="UP000193944">
    <property type="component" value="Unassembled WGS sequence"/>
</dbReference>
<gene>
    <name evidence="1" type="ORF">BCR32DRAFT_247275</name>
</gene>
<dbReference type="STRING" id="1754192.A0A1Y1WY61"/>
<reference evidence="1 2" key="1">
    <citation type="submission" date="2016-08" db="EMBL/GenBank/DDBJ databases">
        <title>A Parts List for Fungal Cellulosomes Revealed by Comparative Genomics.</title>
        <authorList>
            <consortium name="DOE Joint Genome Institute"/>
            <person name="Haitjema C.H."/>
            <person name="Gilmore S.P."/>
            <person name="Henske J.K."/>
            <person name="Solomon K.V."/>
            <person name="De Groot R."/>
            <person name="Kuo A."/>
            <person name="Mondo S.J."/>
            <person name="Salamov A.A."/>
            <person name="Labutti K."/>
            <person name="Zhao Z."/>
            <person name="Chiniquy J."/>
            <person name="Barry K."/>
            <person name="Brewer H.M."/>
            <person name="Purvine S.O."/>
            <person name="Wright A.T."/>
            <person name="Boxma B."/>
            <person name="Van Alen T."/>
            <person name="Hackstein J.H."/>
            <person name="Baker S.E."/>
            <person name="Grigoriev I.V."/>
            <person name="O'Malley M.A."/>
        </authorList>
    </citation>
    <scope>NUCLEOTIDE SEQUENCE [LARGE SCALE GENOMIC DNA]</scope>
    <source>
        <strain evidence="1 2">S4</strain>
    </source>
</reference>
<dbReference type="EMBL" id="MCFG01000215">
    <property type="protein sequence ID" value="ORX78315.1"/>
    <property type="molecule type" value="Genomic_DNA"/>
</dbReference>
<name>A0A1Y1WY61_9FUNG</name>